<keyword evidence="2" id="KW-1185">Reference proteome</keyword>
<dbReference type="AlphaFoldDB" id="A0A9J5ZHP1"/>
<protein>
    <submittedName>
        <fullName evidence="1">Uncharacterized protein</fullName>
    </submittedName>
</protein>
<dbReference type="EMBL" id="JACXVP010000004">
    <property type="protein sequence ID" value="KAG5610318.1"/>
    <property type="molecule type" value="Genomic_DNA"/>
</dbReference>
<evidence type="ECO:0000313" key="2">
    <source>
        <dbReference type="Proteomes" id="UP000824120"/>
    </source>
</evidence>
<proteinExistence type="predicted"/>
<dbReference type="Proteomes" id="UP000824120">
    <property type="component" value="Chromosome 4"/>
</dbReference>
<gene>
    <name evidence="1" type="ORF">H5410_021599</name>
</gene>
<comment type="caution">
    <text evidence="1">The sequence shown here is derived from an EMBL/GenBank/DDBJ whole genome shotgun (WGS) entry which is preliminary data.</text>
</comment>
<name>A0A9J5ZHP1_SOLCO</name>
<organism evidence="1 2">
    <name type="scientific">Solanum commersonii</name>
    <name type="common">Commerson's wild potato</name>
    <name type="synonym">Commerson's nightshade</name>
    <dbReference type="NCBI Taxonomy" id="4109"/>
    <lineage>
        <taxon>Eukaryota</taxon>
        <taxon>Viridiplantae</taxon>
        <taxon>Streptophyta</taxon>
        <taxon>Embryophyta</taxon>
        <taxon>Tracheophyta</taxon>
        <taxon>Spermatophyta</taxon>
        <taxon>Magnoliopsida</taxon>
        <taxon>eudicotyledons</taxon>
        <taxon>Gunneridae</taxon>
        <taxon>Pentapetalae</taxon>
        <taxon>asterids</taxon>
        <taxon>lamiids</taxon>
        <taxon>Solanales</taxon>
        <taxon>Solanaceae</taxon>
        <taxon>Solanoideae</taxon>
        <taxon>Solaneae</taxon>
        <taxon>Solanum</taxon>
    </lineage>
</organism>
<sequence>MSRVASDGAAMPDPLGADVDISVDNVWIAGCTTASIRSGNLCCYQLLIGLCIQLCMCCTIPLHISDGLRNIFIIFILYNRHLRGFPLSSLTNHNLHYQGINKSLKGGLEFGVGEGVSIDNESTLTSG</sequence>
<accession>A0A9J5ZHP1</accession>
<reference evidence="1 2" key="1">
    <citation type="submission" date="2020-09" db="EMBL/GenBank/DDBJ databases">
        <title>De no assembly of potato wild relative species, Solanum commersonii.</title>
        <authorList>
            <person name="Cho K."/>
        </authorList>
    </citation>
    <scope>NUCLEOTIDE SEQUENCE [LARGE SCALE GENOMIC DNA]</scope>
    <source>
        <strain evidence="1">LZ3.2</strain>
        <tissue evidence="1">Leaf</tissue>
    </source>
</reference>
<evidence type="ECO:0000313" key="1">
    <source>
        <dbReference type="EMBL" id="KAG5610318.1"/>
    </source>
</evidence>